<keyword evidence="1" id="KW-1133">Transmembrane helix</keyword>
<evidence type="ECO:0000313" key="2">
    <source>
        <dbReference type="EMBL" id="KAA3481712.1"/>
    </source>
</evidence>
<protein>
    <submittedName>
        <fullName evidence="2">Uncharacterized protein</fullName>
    </submittedName>
</protein>
<reference evidence="3" key="1">
    <citation type="journal article" date="2019" name="Plant Biotechnol. J.">
        <title>Genome sequencing of the Australian wild diploid species Gossypium australe highlights disease resistance and delayed gland morphogenesis.</title>
        <authorList>
            <person name="Cai Y."/>
            <person name="Cai X."/>
            <person name="Wang Q."/>
            <person name="Wang P."/>
            <person name="Zhang Y."/>
            <person name="Cai C."/>
            <person name="Xu Y."/>
            <person name="Wang K."/>
            <person name="Zhou Z."/>
            <person name="Wang C."/>
            <person name="Geng S."/>
            <person name="Li B."/>
            <person name="Dong Q."/>
            <person name="Hou Y."/>
            <person name="Wang H."/>
            <person name="Ai P."/>
            <person name="Liu Z."/>
            <person name="Yi F."/>
            <person name="Sun M."/>
            <person name="An G."/>
            <person name="Cheng J."/>
            <person name="Zhang Y."/>
            <person name="Shi Q."/>
            <person name="Xie Y."/>
            <person name="Shi X."/>
            <person name="Chang Y."/>
            <person name="Huang F."/>
            <person name="Chen Y."/>
            <person name="Hong S."/>
            <person name="Mi L."/>
            <person name="Sun Q."/>
            <person name="Zhang L."/>
            <person name="Zhou B."/>
            <person name="Peng R."/>
            <person name="Zhang X."/>
            <person name="Liu F."/>
        </authorList>
    </citation>
    <scope>NUCLEOTIDE SEQUENCE [LARGE SCALE GENOMIC DNA]</scope>
    <source>
        <strain evidence="3">cv. PA1801</strain>
    </source>
</reference>
<keyword evidence="3" id="KW-1185">Reference proteome</keyword>
<dbReference type="AlphaFoldDB" id="A0A5B6WLJ0"/>
<comment type="caution">
    <text evidence="2">The sequence shown here is derived from an EMBL/GenBank/DDBJ whole genome shotgun (WGS) entry which is preliminary data.</text>
</comment>
<dbReference type="Proteomes" id="UP000325315">
    <property type="component" value="Unassembled WGS sequence"/>
</dbReference>
<organism evidence="2 3">
    <name type="scientific">Gossypium australe</name>
    <dbReference type="NCBI Taxonomy" id="47621"/>
    <lineage>
        <taxon>Eukaryota</taxon>
        <taxon>Viridiplantae</taxon>
        <taxon>Streptophyta</taxon>
        <taxon>Embryophyta</taxon>
        <taxon>Tracheophyta</taxon>
        <taxon>Spermatophyta</taxon>
        <taxon>Magnoliopsida</taxon>
        <taxon>eudicotyledons</taxon>
        <taxon>Gunneridae</taxon>
        <taxon>Pentapetalae</taxon>
        <taxon>rosids</taxon>
        <taxon>malvids</taxon>
        <taxon>Malvales</taxon>
        <taxon>Malvaceae</taxon>
        <taxon>Malvoideae</taxon>
        <taxon>Gossypium</taxon>
    </lineage>
</organism>
<evidence type="ECO:0000313" key="3">
    <source>
        <dbReference type="Proteomes" id="UP000325315"/>
    </source>
</evidence>
<keyword evidence="1" id="KW-0812">Transmembrane</keyword>
<gene>
    <name evidence="2" type="ORF">EPI10_022054</name>
</gene>
<accession>A0A5B6WLJ0</accession>
<dbReference type="EMBL" id="SMMG02000003">
    <property type="protein sequence ID" value="KAA3481712.1"/>
    <property type="molecule type" value="Genomic_DNA"/>
</dbReference>
<proteinExistence type="predicted"/>
<feature type="transmembrane region" description="Helical" evidence="1">
    <location>
        <begin position="56"/>
        <end position="76"/>
    </location>
</feature>
<name>A0A5B6WLJ0_9ROSI</name>
<keyword evidence="1" id="KW-0472">Membrane</keyword>
<feature type="transmembrane region" description="Helical" evidence="1">
    <location>
        <begin position="15"/>
        <end position="35"/>
    </location>
</feature>
<evidence type="ECO:0000256" key="1">
    <source>
        <dbReference type="SAM" id="Phobius"/>
    </source>
</evidence>
<sequence>MEPRGEYRANYSFAFYYRIPVCTVDSQIFVVYFLETKYIKALAEKPTKMATEFVDFVFNILSMSVGTVVTVVRLLTGKGMVGWPWNPLG</sequence>